<dbReference type="VEuPathDB" id="TriTrypDB:TcIL3000_0_38630"/>
<sequence>MPRLMTHSLTALLMGCALLLFLNSSPVFAQESNATEEDVESSSVPTKTDEEKVFIRNVTCEADIYASRALCAFPRLMKEVEQERHVAGDNIKGDVENKAQKAHDAAEALRGAISLAKDTLNDPEGKLVKVADNLEEISKEDLGLVQTMVDEANKASEEVGELYKEASKRTPGEGKCSGESGIKSFYGCGDLKGIRFSNYSDGCGPLGMDNLLGHVGPLACKKTPNCHGALRNGLLLTLYVREWDYTRPLVKDECTDKDEWLKDIEDVGRAMKDLGNKINDFNATLSKIDKYIDVVVKITEMVKDGKSYEDILKAVEGMKSASDGSSSMLKTGSEEDPFNISELMNGRETFWGKYSIWIMAGAGSAVGLLLLVTLLFVCCRRRASRKGDGDATTGAAPTGKGTYADPYNPDG</sequence>
<evidence type="ECO:0000256" key="3">
    <source>
        <dbReference type="SAM" id="SignalP"/>
    </source>
</evidence>
<feature type="signal peptide" evidence="3">
    <location>
        <begin position="1"/>
        <end position="29"/>
    </location>
</feature>
<reference evidence="4 5" key="2">
    <citation type="journal article" date="2012" name="Proc. Natl. Acad. Sci. U.S.A.">
        <title>Antigenic diversity is generated by distinct evolutionary mechanisms in African trypanosome species.</title>
        <authorList>
            <person name="Jackson A.P."/>
            <person name="Berry A."/>
            <person name="Aslett M."/>
            <person name="Allison H.C."/>
            <person name="Burton P."/>
            <person name="Vavrova-Anderson J."/>
            <person name="Brown R."/>
            <person name="Browne H."/>
            <person name="Corton N."/>
            <person name="Hauser H."/>
            <person name="Gamble J."/>
            <person name="Gilderthorp R."/>
            <person name="Marcello L."/>
            <person name="McQuillan J."/>
            <person name="Otto T.D."/>
            <person name="Quail M.A."/>
            <person name="Sanders M.J."/>
            <person name="van Tonder A."/>
            <person name="Ginger M.L."/>
            <person name="Field M.C."/>
            <person name="Barry J.D."/>
            <person name="Hertz-Fowler C."/>
            <person name="Berriman M."/>
        </authorList>
    </citation>
    <scope>NUCLEOTIDE SEQUENCE [LARGE SCALE GENOMIC DNA]</scope>
    <source>
        <strain evidence="4 5">IL3000</strain>
    </source>
</reference>
<organism evidence="4 5">
    <name type="scientific">Trypanosoma congolense (strain IL3000)</name>
    <dbReference type="NCBI Taxonomy" id="1068625"/>
    <lineage>
        <taxon>Eukaryota</taxon>
        <taxon>Discoba</taxon>
        <taxon>Euglenozoa</taxon>
        <taxon>Kinetoplastea</taxon>
        <taxon>Metakinetoplastina</taxon>
        <taxon>Trypanosomatida</taxon>
        <taxon>Trypanosomatidae</taxon>
        <taxon>Trypanosoma</taxon>
        <taxon>Nannomonas</taxon>
    </lineage>
</organism>
<keyword evidence="2" id="KW-0472">Membrane</keyword>
<evidence type="ECO:0000256" key="1">
    <source>
        <dbReference type="SAM" id="MobiDB-lite"/>
    </source>
</evidence>
<keyword evidence="5" id="KW-1185">Reference proteome</keyword>
<name>F9W782_TRYCI</name>
<protein>
    <submittedName>
        <fullName evidence="4">WGS project CAEQ00000000 data, annotated contig 1578</fullName>
    </submittedName>
</protein>
<dbReference type="Proteomes" id="UP000000702">
    <property type="component" value="Unassembled WGS sequence"/>
</dbReference>
<reference evidence="5" key="1">
    <citation type="submission" date="2011-07" db="EMBL/GenBank/DDBJ databases">
        <title>Divergent evolution of antigenic variation in African trypanosomes.</title>
        <authorList>
            <person name="Jackson A.P."/>
            <person name="Berry A."/>
            <person name="Allison H.C."/>
            <person name="Burton P."/>
            <person name="Anderson J."/>
            <person name="Aslett M."/>
            <person name="Brown R."/>
            <person name="Corton N."/>
            <person name="Harris D."/>
            <person name="Hauser H."/>
            <person name="Gamble J."/>
            <person name="Gilderthorp R."/>
            <person name="McQuillan J."/>
            <person name="Quail M.A."/>
            <person name="Sanders M."/>
            <person name="Van Tonder A."/>
            <person name="Ginger M.L."/>
            <person name="Donelson J.E."/>
            <person name="Field M.C."/>
            <person name="Barry J.D."/>
            <person name="Berriman M."/>
            <person name="Hertz-Fowler C."/>
        </authorList>
    </citation>
    <scope>NUCLEOTIDE SEQUENCE [LARGE SCALE GENOMIC DNA]</scope>
    <source>
        <strain evidence="5">IL3000</strain>
    </source>
</reference>
<keyword evidence="2" id="KW-1133">Transmembrane helix</keyword>
<evidence type="ECO:0000313" key="4">
    <source>
        <dbReference type="EMBL" id="CCD13047.1"/>
    </source>
</evidence>
<keyword evidence="2" id="KW-0812">Transmembrane</keyword>
<feature type="compositionally biased region" description="Low complexity" evidence="1">
    <location>
        <begin position="390"/>
        <end position="404"/>
    </location>
</feature>
<proteinExistence type="predicted"/>
<keyword evidence="3" id="KW-0732">Signal</keyword>
<dbReference type="AlphaFoldDB" id="F9W782"/>
<accession>F9W782</accession>
<feature type="chain" id="PRO_5003394732" evidence="3">
    <location>
        <begin position="30"/>
        <end position="411"/>
    </location>
</feature>
<dbReference type="PROSITE" id="PS51257">
    <property type="entry name" value="PROKAR_LIPOPROTEIN"/>
    <property type="match status" value="1"/>
</dbReference>
<comment type="caution">
    <text evidence="4">The sequence shown here is derived from an EMBL/GenBank/DDBJ whole genome shotgun (WGS) entry which is preliminary data.</text>
</comment>
<dbReference type="EMBL" id="CAEQ01000994">
    <property type="protein sequence ID" value="CCD13047.1"/>
    <property type="molecule type" value="Genomic_DNA"/>
</dbReference>
<gene>
    <name evidence="4" type="ORF">TCIL3000_0_38630</name>
</gene>
<evidence type="ECO:0000256" key="2">
    <source>
        <dbReference type="SAM" id="Phobius"/>
    </source>
</evidence>
<feature type="region of interest" description="Disordered" evidence="1">
    <location>
        <begin position="385"/>
        <end position="411"/>
    </location>
</feature>
<feature type="transmembrane region" description="Helical" evidence="2">
    <location>
        <begin position="354"/>
        <end position="377"/>
    </location>
</feature>
<evidence type="ECO:0000313" key="5">
    <source>
        <dbReference type="Proteomes" id="UP000000702"/>
    </source>
</evidence>